<sequence>MAKEIDVQQAELESFQLYALLKAVAFSSDELEPSETKALFELAYSLSVPVSCFMQGLEQEICNDGK</sequence>
<proteinExistence type="predicted"/>
<evidence type="ECO:0000313" key="1">
    <source>
        <dbReference type="EMBL" id="MEN0581524.1"/>
    </source>
</evidence>
<keyword evidence="2" id="KW-1185">Reference proteome</keyword>
<protein>
    <submittedName>
        <fullName evidence="1">Uncharacterized protein</fullName>
    </submittedName>
</protein>
<dbReference type="EMBL" id="JBCIVJ010000023">
    <property type="protein sequence ID" value="MEN0581524.1"/>
    <property type="molecule type" value="Genomic_DNA"/>
</dbReference>
<organism evidence="1 2">
    <name type="scientific">Phytobacter palmae</name>
    <dbReference type="NCBI Taxonomy" id="1855371"/>
    <lineage>
        <taxon>Bacteria</taxon>
        <taxon>Pseudomonadati</taxon>
        <taxon>Pseudomonadota</taxon>
        <taxon>Gammaproteobacteria</taxon>
        <taxon>Enterobacterales</taxon>
        <taxon>Enterobacteriaceae</taxon>
        <taxon>Phytobacter</taxon>
    </lineage>
</organism>
<evidence type="ECO:0000313" key="2">
    <source>
        <dbReference type="Proteomes" id="UP001411173"/>
    </source>
</evidence>
<dbReference type="Proteomes" id="UP001411173">
    <property type="component" value="Unassembled WGS sequence"/>
</dbReference>
<dbReference type="RefSeq" id="WP_146194778.1">
    <property type="nucleotide sequence ID" value="NZ_JBCIVJ010000023.1"/>
</dbReference>
<name>A0ABU9VA78_9ENTR</name>
<comment type="caution">
    <text evidence="1">The sequence shown here is derived from an EMBL/GenBank/DDBJ whole genome shotgun (WGS) entry which is preliminary data.</text>
</comment>
<reference evidence="1 2" key="1">
    <citation type="submission" date="2024-02" db="EMBL/GenBank/DDBJ databases">
        <title>Whole genome of MDR Enterobacteriaceae from southern Thailand.</title>
        <authorList>
            <person name="Surachat K."/>
        </authorList>
    </citation>
    <scope>NUCLEOTIDE SEQUENCE [LARGE SCALE GENOMIC DNA]</scope>
    <source>
        <strain evidence="1 2">PSU_29</strain>
    </source>
</reference>
<accession>A0ABU9VA78</accession>
<gene>
    <name evidence="1" type="ORF">AAIG39_21330</name>
</gene>